<proteinExistence type="predicted"/>
<organism evidence="1 2">
    <name type="scientific">Myodes glareolus</name>
    <name type="common">Bank vole</name>
    <name type="synonym">Clethrionomys glareolus</name>
    <dbReference type="NCBI Taxonomy" id="447135"/>
    <lineage>
        <taxon>Eukaryota</taxon>
        <taxon>Metazoa</taxon>
        <taxon>Chordata</taxon>
        <taxon>Craniata</taxon>
        <taxon>Vertebrata</taxon>
        <taxon>Euteleostomi</taxon>
        <taxon>Mammalia</taxon>
        <taxon>Eutheria</taxon>
        <taxon>Euarchontoglires</taxon>
        <taxon>Glires</taxon>
        <taxon>Rodentia</taxon>
        <taxon>Myomorpha</taxon>
        <taxon>Muroidea</taxon>
        <taxon>Cricetidae</taxon>
        <taxon>Arvicolinae</taxon>
        <taxon>Myodes</taxon>
    </lineage>
</organism>
<dbReference type="EMBL" id="JBBHLL010000910">
    <property type="protein sequence ID" value="KAK7797081.1"/>
    <property type="molecule type" value="Genomic_DNA"/>
</dbReference>
<comment type="caution">
    <text evidence="1">The sequence shown here is derived from an EMBL/GenBank/DDBJ whole genome shotgun (WGS) entry which is preliminary data.</text>
</comment>
<gene>
    <name evidence="1" type="ORF">U0070_003667</name>
</gene>
<feature type="non-terminal residue" evidence="1">
    <location>
        <position position="1"/>
    </location>
</feature>
<protein>
    <submittedName>
        <fullName evidence="1">Uncharacterized protein</fullName>
    </submittedName>
</protein>
<dbReference type="Proteomes" id="UP001488838">
    <property type="component" value="Unassembled WGS sequence"/>
</dbReference>
<evidence type="ECO:0000313" key="2">
    <source>
        <dbReference type="Proteomes" id="UP001488838"/>
    </source>
</evidence>
<evidence type="ECO:0000313" key="1">
    <source>
        <dbReference type="EMBL" id="KAK7797081.1"/>
    </source>
</evidence>
<reference evidence="1 2" key="1">
    <citation type="journal article" date="2023" name="bioRxiv">
        <title>Conserved and derived expression patterns and positive selection on dental genes reveal complex evolutionary context of ever-growing rodent molars.</title>
        <authorList>
            <person name="Calamari Z.T."/>
            <person name="Song A."/>
            <person name="Cohen E."/>
            <person name="Akter M."/>
            <person name="Roy R.D."/>
            <person name="Hallikas O."/>
            <person name="Christensen M.M."/>
            <person name="Li P."/>
            <person name="Marangoni P."/>
            <person name="Jernvall J."/>
            <person name="Klein O.D."/>
        </authorList>
    </citation>
    <scope>NUCLEOTIDE SEQUENCE [LARGE SCALE GENOMIC DNA]</scope>
    <source>
        <strain evidence="1">V071</strain>
    </source>
</reference>
<dbReference type="AlphaFoldDB" id="A0AAW0H3B1"/>
<accession>A0AAW0H3B1</accession>
<keyword evidence="2" id="KW-1185">Reference proteome</keyword>
<sequence>VLAAVEDLREGDREGLCSCRLFSIDSPVSLQQNEAFCLSEDVSLGLSAFASLQGYKHQTCACESQHLHGLLSRNLHKVSVNDCGEFSESLQLARVQCFMNSGKCGKNCRKFHTAIAVASVYAPTDKIRYHFTKLPSPALNRSDFKLEILSQCPEQLELL</sequence>
<feature type="non-terminal residue" evidence="1">
    <location>
        <position position="159"/>
    </location>
</feature>
<name>A0AAW0H3B1_MYOGA</name>